<dbReference type="EMBL" id="KE651167">
    <property type="protein sequence ID" value="EEB07912.1"/>
    <property type="molecule type" value="Genomic_DNA"/>
</dbReference>
<feature type="region of interest" description="Disordered" evidence="1">
    <location>
        <begin position="87"/>
        <end position="152"/>
    </location>
</feature>
<keyword evidence="4" id="KW-1185">Reference proteome</keyword>
<sequence>MSLLNLMSSTAYKLWYTDTKPSMTELNCEEIKLEEAVRQNVSLNSLCDLLAFLLTKLGQKQRCATYGYTWIRPVGINKTLQEQAELEEQARQVAEEAGGEEDIDAEVDLDNDEDDEDAYEQMDSLLDSVQTPSGEDGIVDTNEVNLDADVTNEEMSDFYDSIDEY</sequence>
<dbReference type="eggNOG" id="ENOG502SGKU">
    <property type="taxonomic scope" value="Eukaryota"/>
</dbReference>
<organism evidence="2 4">
    <name type="scientific">Schizosaccharomyces japonicus (strain yFS275 / FY16936)</name>
    <name type="common">Fission yeast</name>
    <dbReference type="NCBI Taxonomy" id="402676"/>
    <lineage>
        <taxon>Eukaryota</taxon>
        <taxon>Fungi</taxon>
        <taxon>Dikarya</taxon>
        <taxon>Ascomycota</taxon>
        <taxon>Taphrinomycotina</taxon>
        <taxon>Schizosaccharomycetes</taxon>
        <taxon>Schizosaccharomycetales</taxon>
        <taxon>Schizosaccharomycetaceae</taxon>
        <taxon>Schizosaccharomyces</taxon>
    </lineage>
</organism>
<proteinExistence type="predicted"/>
<dbReference type="VEuPathDB" id="FungiDB:SJAG_03037"/>
<dbReference type="InterPro" id="IPR008402">
    <property type="entry name" value="APC_su15/mnd2"/>
</dbReference>
<name>B6K355_SCHJY</name>
<evidence type="ECO:0000313" key="2">
    <source>
        <dbReference type="EMBL" id="EEB07912.1"/>
    </source>
</evidence>
<protein>
    <submittedName>
        <fullName evidence="2">Anaphase-promoting complex subunit Apc15</fullName>
    </submittedName>
</protein>
<accession>B6K355</accession>
<dbReference type="AlphaFoldDB" id="B6K355"/>
<dbReference type="RefSeq" id="XP_002174205.1">
    <property type="nucleotide sequence ID" value="XM_002174169.1"/>
</dbReference>
<evidence type="ECO:0000313" key="3">
    <source>
        <dbReference type="JaponicusDB" id="SJAG_03037"/>
    </source>
</evidence>
<dbReference type="GO" id="GO:0031145">
    <property type="term" value="P:anaphase-promoting complex-dependent catabolic process"/>
    <property type="evidence" value="ECO:0007669"/>
    <property type="project" value="EnsemblFungi"/>
</dbReference>
<gene>
    <name evidence="3" type="primary">apc15</name>
    <name evidence="2" type="ORF">SJAG_03037</name>
</gene>
<feature type="compositionally biased region" description="Acidic residues" evidence="1">
    <location>
        <begin position="97"/>
        <end position="120"/>
    </location>
</feature>
<dbReference type="HOGENOM" id="CLU_1876627_0_0_1"/>
<dbReference type="STRING" id="402676.B6K355"/>
<evidence type="ECO:0000313" key="4">
    <source>
        <dbReference type="Proteomes" id="UP000001744"/>
    </source>
</evidence>
<dbReference type="OMA" id="TAHELWY"/>
<dbReference type="JaponicusDB" id="SJAG_03037">
    <property type="gene designation" value="apc15"/>
</dbReference>
<evidence type="ECO:0000256" key="1">
    <source>
        <dbReference type="SAM" id="MobiDB-lite"/>
    </source>
</evidence>
<dbReference type="GeneID" id="7048953"/>
<dbReference type="Proteomes" id="UP000001744">
    <property type="component" value="Unassembled WGS sequence"/>
</dbReference>
<dbReference type="Pfam" id="PF05841">
    <property type="entry name" value="Apc15p"/>
    <property type="match status" value="1"/>
</dbReference>
<reference evidence="2 4" key="1">
    <citation type="journal article" date="2011" name="Science">
        <title>Comparative functional genomics of the fission yeasts.</title>
        <authorList>
            <person name="Rhind N."/>
            <person name="Chen Z."/>
            <person name="Yassour M."/>
            <person name="Thompson D.A."/>
            <person name="Haas B.J."/>
            <person name="Habib N."/>
            <person name="Wapinski I."/>
            <person name="Roy S."/>
            <person name="Lin M.F."/>
            <person name="Heiman D.I."/>
            <person name="Young S.K."/>
            <person name="Furuya K."/>
            <person name="Guo Y."/>
            <person name="Pidoux A."/>
            <person name="Chen H.M."/>
            <person name="Robbertse B."/>
            <person name="Goldberg J.M."/>
            <person name="Aoki K."/>
            <person name="Bayne E.H."/>
            <person name="Berlin A.M."/>
            <person name="Desjardins C.A."/>
            <person name="Dobbs E."/>
            <person name="Dukaj L."/>
            <person name="Fan L."/>
            <person name="FitzGerald M.G."/>
            <person name="French C."/>
            <person name="Gujja S."/>
            <person name="Hansen K."/>
            <person name="Keifenheim D."/>
            <person name="Levin J.Z."/>
            <person name="Mosher R.A."/>
            <person name="Mueller C.A."/>
            <person name="Pfiffner J."/>
            <person name="Priest M."/>
            <person name="Russ C."/>
            <person name="Smialowska A."/>
            <person name="Swoboda P."/>
            <person name="Sykes S.M."/>
            <person name="Vaughn M."/>
            <person name="Vengrova S."/>
            <person name="Yoder R."/>
            <person name="Zeng Q."/>
            <person name="Allshire R."/>
            <person name="Baulcombe D."/>
            <person name="Birren B.W."/>
            <person name="Brown W."/>
            <person name="Ekwall K."/>
            <person name="Kellis M."/>
            <person name="Leatherwood J."/>
            <person name="Levin H."/>
            <person name="Margalit H."/>
            <person name="Martienssen R."/>
            <person name="Nieduszynski C.A."/>
            <person name="Spatafora J.W."/>
            <person name="Friedman N."/>
            <person name="Dalgaard J.Z."/>
            <person name="Baumann P."/>
            <person name="Niki H."/>
            <person name="Regev A."/>
            <person name="Nusbaum C."/>
        </authorList>
    </citation>
    <scope>NUCLEOTIDE SEQUENCE [LARGE SCALE GENOMIC DNA]</scope>
    <source>
        <strain evidence="4">yFS275 / FY16936</strain>
    </source>
</reference>
<dbReference type="GO" id="GO:0005680">
    <property type="term" value="C:anaphase-promoting complex"/>
    <property type="evidence" value="ECO:0007669"/>
    <property type="project" value="EnsemblFungi"/>
</dbReference>